<dbReference type="EMBL" id="CP089391">
    <property type="protein sequence ID" value="WBL76039.1"/>
    <property type="molecule type" value="Genomic_DNA"/>
</dbReference>
<dbReference type="RefSeq" id="WP_270160819.1">
    <property type="nucleotide sequence ID" value="NZ_CP089391.1"/>
</dbReference>
<evidence type="ECO:0000313" key="1">
    <source>
        <dbReference type="EMBL" id="WBL76039.1"/>
    </source>
</evidence>
<reference evidence="1" key="1">
    <citation type="submission" date="2021-12" db="EMBL/GenBank/DDBJ databases">
        <title>Bradyrhizobium xenonodulans sp. nov.</title>
        <authorList>
            <person name="Claassens R."/>
            <person name="Venter S.N."/>
            <person name="Beukes C.W."/>
            <person name="Stepkowski T."/>
            <person name="Steenkamp E.T."/>
        </authorList>
    </citation>
    <scope>NUCLEOTIDE SEQUENCE</scope>
    <source>
        <strain evidence="1">14AB</strain>
    </source>
</reference>
<keyword evidence="2" id="KW-1185">Reference proteome</keyword>
<evidence type="ECO:0000313" key="2">
    <source>
        <dbReference type="Proteomes" id="UP001179614"/>
    </source>
</evidence>
<dbReference type="Proteomes" id="UP001179614">
    <property type="component" value="Chromosome"/>
</dbReference>
<proteinExistence type="predicted"/>
<protein>
    <submittedName>
        <fullName evidence="1">Uncharacterized protein</fullName>
    </submittedName>
</protein>
<organism evidence="1 2">
    <name type="scientific">Bradyrhizobium xenonodulans</name>
    <dbReference type="NCBI Taxonomy" id="2736875"/>
    <lineage>
        <taxon>Bacteria</taxon>
        <taxon>Pseudomonadati</taxon>
        <taxon>Pseudomonadota</taxon>
        <taxon>Alphaproteobacteria</taxon>
        <taxon>Hyphomicrobiales</taxon>
        <taxon>Nitrobacteraceae</taxon>
        <taxon>Bradyrhizobium</taxon>
    </lineage>
</organism>
<gene>
    <name evidence="1" type="ORF">I3J27_23760</name>
</gene>
<sequence length="164" mass="19481">MLTDIFSYRYAQPCIWETFYEEHRRLLVQSYQLLNDLCPYYVGGNEDKRGKEFWTQIHDLLARELGLKELSPSYIGFYNKQNQWQGFYNTAAQMCETWMFAPYDGKVSADRYVKERLSLVEIGFRQHEKFVAGLNAKLPEKITAAELFDQRGQRKGLRVSQRRE</sequence>
<accession>A0ABY7MCM2</accession>
<name>A0ABY7MCM2_9BRAD</name>